<reference evidence="12" key="1">
    <citation type="submission" date="2013-11" db="EMBL/GenBank/DDBJ databases">
        <authorList>
            <person name="Aslett M."/>
        </authorList>
    </citation>
    <scope>NUCLEOTIDE SEQUENCE [LARGE SCALE GENOMIC DNA]</scope>
    <source>
        <strain evidence="12">Edinburgh</strain>
    </source>
</reference>
<dbReference type="Gene3D" id="2.60.40.1230">
    <property type="match status" value="1"/>
</dbReference>
<dbReference type="InterPro" id="IPR013041">
    <property type="entry name" value="Clathrin_app_Ig-like_sf"/>
</dbReference>
<evidence type="ECO:0000256" key="3">
    <source>
        <dbReference type="ARBA" id="ARBA00006613"/>
    </source>
</evidence>
<dbReference type="GO" id="GO:0006886">
    <property type="term" value="P:intracellular protein transport"/>
    <property type="evidence" value="ECO:0007669"/>
    <property type="project" value="UniProtKB-UniRule"/>
</dbReference>
<comment type="similarity">
    <text evidence="3 10">Belongs to the adaptor complexes large subunit family.</text>
</comment>
<keyword evidence="12" id="KW-1185">Reference proteome</keyword>
<evidence type="ECO:0000256" key="5">
    <source>
        <dbReference type="ARBA" id="ARBA00022927"/>
    </source>
</evidence>
<organism evidence="12 13">
    <name type="scientific">Trichuris muris</name>
    <name type="common">Mouse whipworm</name>
    <dbReference type="NCBI Taxonomy" id="70415"/>
    <lineage>
        <taxon>Eukaryota</taxon>
        <taxon>Metazoa</taxon>
        <taxon>Ecdysozoa</taxon>
        <taxon>Nematoda</taxon>
        <taxon>Enoplea</taxon>
        <taxon>Dorylaimia</taxon>
        <taxon>Trichinellida</taxon>
        <taxon>Trichuridae</taxon>
        <taxon>Trichuris</taxon>
    </lineage>
</organism>
<evidence type="ECO:0000256" key="1">
    <source>
        <dbReference type="ARBA" id="ARBA00004156"/>
    </source>
</evidence>
<keyword evidence="7 10" id="KW-0472">Membrane</keyword>
<dbReference type="Pfam" id="PF02883">
    <property type="entry name" value="Alpha_adaptinC2"/>
    <property type="match status" value="1"/>
</dbReference>
<evidence type="ECO:0000256" key="8">
    <source>
        <dbReference type="ARBA" id="ARBA00023329"/>
    </source>
</evidence>
<dbReference type="STRING" id="70415.A0A5S6QE37"/>
<dbReference type="AlphaFoldDB" id="A0A5S6QE37"/>
<keyword evidence="8 10" id="KW-0968">Cytoplasmic vesicle</keyword>
<evidence type="ECO:0000256" key="9">
    <source>
        <dbReference type="ARBA" id="ARBA00029433"/>
    </source>
</evidence>
<dbReference type="WBParaSite" id="TMUE_1000005621.1">
    <property type="protein sequence ID" value="TMUE_1000005621.1"/>
    <property type="gene ID" value="WBGene00302578"/>
</dbReference>
<dbReference type="Pfam" id="PF01602">
    <property type="entry name" value="Adaptin_N"/>
    <property type="match status" value="1"/>
</dbReference>
<evidence type="ECO:0000256" key="10">
    <source>
        <dbReference type="PIRNR" id="PIRNR037094"/>
    </source>
</evidence>
<dbReference type="WBParaSite" id="TMUE_1000005621.2">
    <property type="protein sequence ID" value="TMUE_1000005621.2"/>
    <property type="gene ID" value="WBGene00302578"/>
</dbReference>
<dbReference type="FunFam" id="1.25.10.10:FF:000030">
    <property type="entry name" value="AP-1 complex subunit gamma"/>
    <property type="match status" value="1"/>
</dbReference>
<evidence type="ECO:0000259" key="11">
    <source>
        <dbReference type="PROSITE" id="PS50180"/>
    </source>
</evidence>
<dbReference type="InterPro" id="IPR011989">
    <property type="entry name" value="ARM-like"/>
</dbReference>
<dbReference type="SUPFAM" id="SSF48371">
    <property type="entry name" value="ARM repeat"/>
    <property type="match status" value="1"/>
</dbReference>
<keyword evidence="5 10" id="KW-0653">Protein transport</keyword>
<dbReference type="InterPro" id="IPR008152">
    <property type="entry name" value="Clathrin_a/b/g-adaptin_app_Ig"/>
</dbReference>
<evidence type="ECO:0000256" key="7">
    <source>
        <dbReference type="ARBA" id="ARBA00023136"/>
    </source>
</evidence>
<dbReference type="PIRSF" id="PIRSF037094">
    <property type="entry name" value="AP1_complex_gamma"/>
    <property type="match status" value="1"/>
</dbReference>
<reference evidence="13" key="3">
    <citation type="submission" date="2019-12" db="UniProtKB">
        <authorList>
            <consortium name="WormBaseParasite"/>
        </authorList>
    </citation>
    <scope>IDENTIFICATION</scope>
</reference>
<dbReference type="InterPro" id="IPR050840">
    <property type="entry name" value="Adaptor_Complx_Large_Subunit"/>
</dbReference>
<evidence type="ECO:0000256" key="2">
    <source>
        <dbReference type="ARBA" id="ARBA00004555"/>
    </source>
</evidence>
<comment type="subcellular location">
    <subcellularLocation>
        <location evidence="1">Cytoplasmic vesicle membrane</location>
    </subcellularLocation>
    <subcellularLocation>
        <location evidence="9">Endomembrane system</location>
        <topology evidence="9">Peripheral membrane protein</topology>
        <orientation evidence="9">Cytoplasmic side</orientation>
    </subcellularLocation>
    <subcellularLocation>
        <location evidence="2">Golgi apparatus</location>
    </subcellularLocation>
</comment>
<keyword evidence="4 10" id="KW-0813">Transport</keyword>
<dbReference type="InterPro" id="IPR017107">
    <property type="entry name" value="AP1_complex_gsu"/>
</dbReference>
<dbReference type="InterPro" id="IPR002553">
    <property type="entry name" value="Clathrin/coatomer_adapt-like_N"/>
</dbReference>
<feature type="domain" description="GAE" evidence="11">
    <location>
        <begin position="717"/>
        <end position="832"/>
    </location>
</feature>
<evidence type="ECO:0000256" key="6">
    <source>
        <dbReference type="ARBA" id="ARBA00023034"/>
    </source>
</evidence>
<dbReference type="GO" id="GO:0016192">
    <property type="term" value="P:vesicle-mediated transport"/>
    <property type="evidence" value="ECO:0007669"/>
    <property type="project" value="InterPro"/>
</dbReference>
<evidence type="ECO:0000313" key="12">
    <source>
        <dbReference type="Proteomes" id="UP000046395"/>
    </source>
</evidence>
<dbReference type="SMART" id="SM00809">
    <property type="entry name" value="Alpha_adaptinC2"/>
    <property type="match status" value="1"/>
</dbReference>
<protein>
    <recommendedName>
        <fullName evidence="10">AP-1 complex subunit gamma</fullName>
    </recommendedName>
</protein>
<evidence type="ECO:0000313" key="13">
    <source>
        <dbReference type="WBParaSite" id="TMUE_1000005621.1"/>
    </source>
</evidence>
<evidence type="ECO:0000256" key="4">
    <source>
        <dbReference type="ARBA" id="ARBA00022448"/>
    </source>
</evidence>
<dbReference type="SUPFAM" id="SSF49348">
    <property type="entry name" value="Clathrin adaptor appendage domain"/>
    <property type="match status" value="1"/>
</dbReference>
<dbReference type="PANTHER" id="PTHR22780">
    <property type="entry name" value="ADAPTIN, ALPHA/GAMMA/EPSILON"/>
    <property type="match status" value="1"/>
</dbReference>
<dbReference type="InterPro" id="IPR008153">
    <property type="entry name" value="GAE_dom"/>
</dbReference>
<sequence length="835" mass="92819">MNAVHSTIEKFDQLKSKLGRSLGTPMRLRDLIRQVRAARTAAEERTVVQKECATIRETFREEDTQWRCRNVAKLLYIHMLGYQAHFGQLECLKLIASTRFTDKRVGYLGAALLLDEKTDVHLLITNSLKSDLSAQSQFVTGLALSALGTICSQEMCRDLASEVERLLKSSNAYLRKKAALCALRIIKKVPDLLEMYIPVSRSLISEKNHGVLISGICLIQEMCERNADVLQHFKKLVPNLVRILKNLLMSGYSPEHDVTGISDPFLQVKILKLLRLLGRNDSESSETMNDILAQVATNTENSKNVGNAILYETVLTIMDIRSESGLRVLAINILGRFLLNPDKNIRYVSLNTLLKTVNVDITAVQRHRTTIVDCLKDPDVSIKKRAVELCFALINGTNIRSMTKEILIFVETAEPEFKAICSSNMYIASEKFSPNRRWHFDTMLKVMKVAGNNVPDDVVCSMIQLISETPEIQHHAVFQLYQAAKENITASQPLLQVASWCIGEFGDLLIGYEEPDDAASMKVDEKPVFHLISGIAAANHSTVVTKEYALTALSKLCTRFPNFEAEIREAVQKFTSSMSLELQQRSCEFDRLLEAKNLRDALLERMPVITSRSLNVAVASMENGDVELADVDHVPEPSELLLGDLTEAAGPNRSADMLLLMNDGPSPKAPVQPTNQFNASSNYEDLLGLFAGEPVANPVAPDLSALESQLSQPAAPSNSDKLVAFDEDGLLVEFCLCRTTLSSNELSIEVRFTNNSLFDMQQFVFQAAVTKAFQISMLPPSSTSIPAKGAPVTQNMTVQRISPSQPLKMRIKLNYSINGCAMEKMNEVNNFPVVI</sequence>
<accession>A0A5S6QE37</accession>
<dbReference type="Gene3D" id="1.25.10.10">
    <property type="entry name" value="Leucine-rich Repeat Variant"/>
    <property type="match status" value="1"/>
</dbReference>
<dbReference type="InterPro" id="IPR016024">
    <property type="entry name" value="ARM-type_fold"/>
</dbReference>
<proteinExistence type="inferred from homology"/>
<reference evidence="12" key="2">
    <citation type="submission" date="2014-03" db="EMBL/GenBank/DDBJ databases">
        <title>The whipworm genome and dual-species transcriptomics of an intimate host-pathogen interaction.</title>
        <authorList>
            <person name="Foth B.J."/>
            <person name="Tsai I.J."/>
            <person name="Reid A.J."/>
            <person name="Bancroft A.J."/>
            <person name="Nichol S."/>
            <person name="Tracey A."/>
            <person name="Holroyd N."/>
            <person name="Cotton J.A."/>
            <person name="Stanley E.J."/>
            <person name="Zarowiecki M."/>
            <person name="Liu J.Z."/>
            <person name="Huckvale T."/>
            <person name="Cooper P.J."/>
            <person name="Grencis R.K."/>
            <person name="Berriman M."/>
        </authorList>
    </citation>
    <scope>NUCLEOTIDE SEQUENCE [LARGE SCALE GENOMIC DNA]</scope>
    <source>
        <strain evidence="12">Edinburgh</strain>
    </source>
</reference>
<keyword evidence="6 10" id="KW-0333">Golgi apparatus</keyword>
<dbReference type="GO" id="GO:0030121">
    <property type="term" value="C:AP-1 adaptor complex"/>
    <property type="evidence" value="ECO:0007669"/>
    <property type="project" value="InterPro"/>
</dbReference>
<dbReference type="PROSITE" id="PS50180">
    <property type="entry name" value="GAE"/>
    <property type="match status" value="1"/>
</dbReference>
<dbReference type="Proteomes" id="UP000046395">
    <property type="component" value="Unassembled WGS sequence"/>
</dbReference>
<name>A0A5S6QE37_TRIMR</name>